<accession>A0A922JVF7</accession>
<dbReference type="InterPro" id="IPR057326">
    <property type="entry name" value="KR_dom"/>
</dbReference>
<evidence type="ECO:0000256" key="2">
    <source>
        <dbReference type="ARBA" id="ARBA00023002"/>
    </source>
</evidence>
<evidence type="ECO:0000313" key="5">
    <source>
        <dbReference type="EMBL" id="KAG6721881.1"/>
    </source>
</evidence>
<comment type="caution">
    <text evidence="5">The sequence shown here is derived from an EMBL/GenBank/DDBJ whole genome shotgun (WGS) entry which is preliminary data.</text>
</comment>
<dbReference type="SMART" id="SM00822">
    <property type="entry name" value="PKS_KR"/>
    <property type="match status" value="1"/>
</dbReference>
<evidence type="ECO:0000256" key="3">
    <source>
        <dbReference type="RuleBase" id="RU000363"/>
    </source>
</evidence>
<evidence type="ECO:0000256" key="1">
    <source>
        <dbReference type="ARBA" id="ARBA00006484"/>
    </source>
</evidence>
<dbReference type="GO" id="GO:0016491">
    <property type="term" value="F:oxidoreductase activity"/>
    <property type="evidence" value="ECO:0007669"/>
    <property type="project" value="UniProtKB-KW"/>
</dbReference>
<dbReference type="Proteomes" id="UP000811246">
    <property type="component" value="Chromosome 3"/>
</dbReference>
<dbReference type="SUPFAM" id="SSF51735">
    <property type="entry name" value="NAD(P)-binding Rossmann-fold domains"/>
    <property type="match status" value="1"/>
</dbReference>
<dbReference type="PANTHER" id="PTHR44169:SF6">
    <property type="entry name" value="NADPH-DEPENDENT 1-ACYLDIHYDROXYACETONE PHOSPHATE REDUCTASE"/>
    <property type="match status" value="1"/>
</dbReference>
<evidence type="ECO:0000259" key="4">
    <source>
        <dbReference type="SMART" id="SM00822"/>
    </source>
</evidence>
<dbReference type="OrthoDB" id="2102561at2759"/>
<dbReference type="EMBL" id="CM031827">
    <property type="protein sequence ID" value="KAG6721882.1"/>
    <property type="molecule type" value="Genomic_DNA"/>
</dbReference>
<dbReference type="PROSITE" id="PS00061">
    <property type="entry name" value="ADH_SHORT"/>
    <property type="match status" value="1"/>
</dbReference>
<dbReference type="GO" id="GO:0005783">
    <property type="term" value="C:endoplasmic reticulum"/>
    <property type="evidence" value="ECO:0007669"/>
    <property type="project" value="TreeGrafter"/>
</dbReference>
<dbReference type="EMBL" id="CM031827">
    <property type="protein sequence ID" value="KAG6721881.1"/>
    <property type="molecule type" value="Genomic_DNA"/>
</dbReference>
<dbReference type="InterPro" id="IPR020904">
    <property type="entry name" value="Sc_DH/Rdtase_CS"/>
</dbReference>
<dbReference type="AlphaFoldDB" id="A0A922JVF7"/>
<reference evidence="5" key="1">
    <citation type="submission" date="2021-01" db="EMBL/GenBank/DDBJ databases">
        <authorList>
            <person name="Lovell J.T."/>
            <person name="Bentley N."/>
            <person name="Bhattarai G."/>
            <person name="Jenkins J.W."/>
            <person name="Sreedasyam A."/>
            <person name="Alarcon Y."/>
            <person name="Bock C."/>
            <person name="Boston L."/>
            <person name="Carlson J."/>
            <person name="Cervantes K."/>
            <person name="Clermont K."/>
            <person name="Krom N."/>
            <person name="Kubenka K."/>
            <person name="Mamidi S."/>
            <person name="Mattison C."/>
            <person name="Monteros M."/>
            <person name="Pisani C."/>
            <person name="Plott C."/>
            <person name="Rajasekar S."/>
            <person name="Rhein H.S."/>
            <person name="Rohla C."/>
            <person name="Song M."/>
            <person name="Hilaire R.S."/>
            <person name="Shu S."/>
            <person name="Wells L."/>
            <person name="Wang X."/>
            <person name="Webber J."/>
            <person name="Heerema R.J."/>
            <person name="Klein P."/>
            <person name="Conner P."/>
            <person name="Grauke L."/>
            <person name="Grimwood J."/>
            <person name="Schmutz J."/>
            <person name="Randall J.J."/>
        </authorList>
    </citation>
    <scope>NUCLEOTIDE SEQUENCE</scope>
    <source>
        <tissue evidence="5">Leaf</tissue>
    </source>
</reference>
<name>A0A922JVF7_CARIL</name>
<dbReference type="InterPro" id="IPR036291">
    <property type="entry name" value="NAD(P)-bd_dom_sf"/>
</dbReference>
<dbReference type="CDD" id="cd05374">
    <property type="entry name" value="17beta-HSD-like_SDR_c"/>
    <property type="match status" value="1"/>
</dbReference>
<keyword evidence="2" id="KW-0560">Oxidoreductase</keyword>
<dbReference type="Gene3D" id="3.40.50.720">
    <property type="entry name" value="NAD(P)-binding Rossmann-like Domain"/>
    <property type="match status" value="1"/>
</dbReference>
<dbReference type="InterPro" id="IPR002347">
    <property type="entry name" value="SDR_fam"/>
</dbReference>
<feature type="domain" description="Ketoreductase" evidence="4">
    <location>
        <begin position="7"/>
        <end position="182"/>
    </location>
</feature>
<organism evidence="5 6">
    <name type="scientific">Carya illinoinensis</name>
    <name type="common">Pecan</name>
    <dbReference type="NCBI Taxonomy" id="32201"/>
    <lineage>
        <taxon>Eukaryota</taxon>
        <taxon>Viridiplantae</taxon>
        <taxon>Streptophyta</taxon>
        <taxon>Embryophyta</taxon>
        <taxon>Tracheophyta</taxon>
        <taxon>Spermatophyta</taxon>
        <taxon>Magnoliopsida</taxon>
        <taxon>eudicotyledons</taxon>
        <taxon>Gunneridae</taxon>
        <taxon>Pentapetalae</taxon>
        <taxon>rosids</taxon>
        <taxon>fabids</taxon>
        <taxon>Fagales</taxon>
        <taxon>Juglandaceae</taxon>
        <taxon>Carya</taxon>
    </lineage>
</organism>
<evidence type="ECO:0000313" key="6">
    <source>
        <dbReference type="Proteomes" id="UP000811246"/>
    </source>
</evidence>
<proteinExistence type="inferred from homology"/>
<comment type="similarity">
    <text evidence="1 3">Belongs to the short-chain dehydrogenases/reductases (SDR) family.</text>
</comment>
<dbReference type="Pfam" id="PF00106">
    <property type="entry name" value="adh_short"/>
    <property type="match status" value="1"/>
</dbReference>
<protein>
    <recommendedName>
        <fullName evidence="4">Ketoreductase domain-containing protein</fullName>
    </recommendedName>
</protein>
<gene>
    <name evidence="5" type="ORF">I3842_03G134300</name>
</gene>
<dbReference type="PRINTS" id="PR00080">
    <property type="entry name" value="SDRFAMILY"/>
</dbReference>
<sequence length="277" mass="30212">MDPYGKEVVLITGCTTGGIGHALARAFAANDCLVVATSRSQGSMSDLQNDPRFFLQELDVLSEESVHHVLANVLEKYGRIDVLVNNAGVQCVAPLAEIPLSALQDTFNTNVYGPLRLVQAVVPHMASRKKGKIVNVGSITVMGPGPWSGAYTASKAALHALTDTLRLELRPLGIHVINVVPGATRSNIGNSAIANYNRMPEWSLYKPFEAAIRERAHFSQGHKSTPSEEFARKTVAAVLKKNPPAWFSSGRYSTIMAVMYHLPLFIRDFILRLAMKC</sequence>
<dbReference type="FunFam" id="3.40.50.720:FF:000261">
    <property type="entry name" value="NADPH-dependent 1-acyldihydroxyacetone phosphate reductase"/>
    <property type="match status" value="1"/>
</dbReference>
<dbReference type="PANTHER" id="PTHR44169">
    <property type="entry name" value="NADPH-DEPENDENT 1-ACYLDIHYDROXYACETONE PHOSPHATE REDUCTASE"/>
    <property type="match status" value="1"/>
</dbReference>
<dbReference type="PRINTS" id="PR00081">
    <property type="entry name" value="GDHRDH"/>
</dbReference>